<evidence type="ECO:0000256" key="8">
    <source>
        <dbReference type="SAM" id="Phobius"/>
    </source>
</evidence>
<evidence type="ECO:0000256" key="3">
    <source>
        <dbReference type="ARBA" id="ARBA00022692"/>
    </source>
</evidence>
<dbReference type="EMBL" id="CGIH01000027">
    <property type="protein sequence ID" value="CFX70535.1"/>
    <property type="molecule type" value="Genomic_DNA"/>
</dbReference>
<dbReference type="Gene3D" id="1.20.950.20">
    <property type="entry name" value="Transmembrane di-heme cytochromes, Chain C"/>
    <property type="match status" value="1"/>
</dbReference>
<organism evidence="10 11">
    <name type="scientific">Syntrophomonas zehnderi OL-4</name>
    <dbReference type="NCBI Taxonomy" id="690567"/>
    <lineage>
        <taxon>Bacteria</taxon>
        <taxon>Bacillati</taxon>
        <taxon>Bacillota</taxon>
        <taxon>Clostridia</taxon>
        <taxon>Eubacteriales</taxon>
        <taxon>Syntrophomonadaceae</taxon>
        <taxon>Syntrophomonas</taxon>
    </lineage>
</organism>
<dbReference type="InterPro" id="IPR023234">
    <property type="entry name" value="NarG-like_domain"/>
</dbReference>
<feature type="region of interest" description="Disordered" evidence="7">
    <location>
        <begin position="268"/>
        <end position="288"/>
    </location>
</feature>
<dbReference type="InterPro" id="IPR036197">
    <property type="entry name" value="NarG-like_sf"/>
</dbReference>
<evidence type="ECO:0000256" key="6">
    <source>
        <dbReference type="ARBA" id="ARBA00023136"/>
    </source>
</evidence>
<feature type="transmembrane region" description="Helical" evidence="8">
    <location>
        <begin position="135"/>
        <end position="156"/>
    </location>
</feature>
<dbReference type="GO" id="GO:0016491">
    <property type="term" value="F:oxidoreductase activity"/>
    <property type="evidence" value="ECO:0007669"/>
    <property type="project" value="UniProtKB-KW"/>
</dbReference>
<evidence type="ECO:0000256" key="2">
    <source>
        <dbReference type="ARBA" id="ARBA00022475"/>
    </source>
</evidence>
<keyword evidence="5" id="KW-0560">Oxidoreductase</keyword>
<gene>
    <name evidence="10" type="ORF">1687</name>
</gene>
<evidence type="ECO:0000256" key="5">
    <source>
        <dbReference type="ARBA" id="ARBA00023002"/>
    </source>
</evidence>
<keyword evidence="11" id="KW-1185">Reference proteome</keyword>
<keyword evidence="2" id="KW-1003">Cell membrane</keyword>
<evidence type="ECO:0000256" key="4">
    <source>
        <dbReference type="ARBA" id="ARBA00022989"/>
    </source>
</evidence>
<evidence type="ECO:0000256" key="1">
    <source>
        <dbReference type="ARBA" id="ARBA00004651"/>
    </source>
</evidence>
<dbReference type="Pfam" id="PF02665">
    <property type="entry name" value="Nitrate_red_gam"/>
    <property type="match status" value="1"/>
</dbReference>
<dbReference type="Proteomes" id="UP000045545">
    <property type="component" value="Unassembled WGS sequence"/>
</dbReference>
<feature type="transmembrane region" description="Helical" evidence="8">
    <location>
        <begin position="6"/>
        <end position="24"/>
    </location>
</feature>
<evidence type="ECO:0000256" key="7">
    <source>
        <dbReference type="SAM" id="MobiDB-lite"/>
    </source>
</evidence>
<feature type="transmembrane region" description="Helical" evidence="8">
    <location>
        <begin position="215"/>
        <end position="237"/>
    </location>
</feature>
<evidence type="ECO:0000259" key="9">
    <source>
        <dbReference type="Pfam" id="PF02665"/>
    </source>
</evidence>
<feature type="transmembrane region" description="Helical" evidence="8">
    <location>
        <begin position="177"/>
        <end position="195"/>
    </location>
</feature>
<accession>A0A0E4C8W2</accession>
<keyword evidence="4 8" id="KW-1133">Transmembrane helix</keyword>
<keyword evidence="6 8" id="KW-0472">Membrane</keyword>
<name>A0A0E4C8W2_9FIRM</name>
<reference evidence="10 11" key="1">
    <citation type="submission" date="2015-03" db="EMBL/GenBank/DDBJ databases">
        <authorList>
            <person name="Murphy D."/>
        </authorList>
    </citation>
    <scope>NUCLEOTIDE SEQUENCE [LARGE SCALE GENOMIC DNA]</scope>
    <source>
        <strain evidence="10 11">OL-4</strain>
    </source>
</reference>
<feature type="transmembrane region" description="Helical" evidence="8">
    <location>
        <begin position="91"/>
        <end position="115"/>
    </location>
</feature>
<dbReference type="GO" id="GO:0005886">
    <property type="term" value="C:plasma membrane"/>
    <property type="evidence" value="ECO:0007669"/>
    <property type="project" value="UniProtKB-SubCell"/>
</dbReference>
<proteinExistence type="predicted"/>
<evidence type="ECO:0000313" key="11">
    <source>
        <dbReference type="Proteomes" id="UP000045545"/>
    </source>
</evidence>
<sequence length="288" mass="33003">MILGLSAYVALLLFIGLSARKAIYYGRMPLHGRMELYPVPQEKERHTYGGSYMEEPEWWSKPRQISKASEIKDMLKEMLFIKKLFQNQRSLWWISYLFHLGIYIMIAWTILLVAGAITDLAGISVNSHASVWPALLYYLTIFTGLVGFIITTFGAASLLLRRIFDPILKKYTTPQEYFNLILLVAVLVSGIIVWSPDLTFGTARQITADAITLSIVPNTALLIHLLLWEVMMVYIPISKMGHYVGKYFTFHKILWENEPNVAGSNIENRLKAETRTRPTTKWSAPHMQ</sequence>
<keyword evidence="3 8" id="KW-0812">Transmembrane</keyword>
<dbReference type="AlphaFoldDB" id="A0A0E4C8W2"/>
<evidence type="ECO:0000313" key="10">
    <source>
        <dbReference type="EMBL" id="CFX70535.1"/>
    </source>
</evidence>
<protein>
    <submittedName>
        <fullName evidence="10">Nitrate reductase, gamma subunit</fullName>
    </submittedName>
</protein>
<dbReference type="SUPFAM" id="SSF103501">
    <property type="entry name" value="Respiratory nitrate reductase 1 gamma chain"/>
    <property type="match status" value="1"/>
</dbReference>
<comment type="subcellular location">
    <subcellularLocation>
        <location evidence="1">Cell membrane</location>
        <topology evidence="1">Multi-pass membrane protein</topology>
    </subcellularLocation>
</comment>
<dbReference type="RefSeq" id="WP_046497559.1">
    <property type="nucleotide sequence ID" value="NZ_CGIH01000027.1"/>
</dbReference>
<dbReference type="STRING" id="690567.1687"/>
<feature type="domain" description="NarG-like" evidence="9">
    <location>
        <begin position="86"/>
        <end position="210"/>
    </location>
</feature>